<comment type="subcellular location">
    <subcellularLocation>
        <location evidence="1">Membrane</location>
        <topology evidence="1">Multi-pass membrane protein</topology>
    </subcellularLocation>
</comment>
<gene>
    <name evidence="8" type="ORF">EW640_10175</name>
</gene>
<evidence type="ECO:0000313" key="8">
    <source>
        <dbReference type="EMBL" id="QIN29603.1"/>
    </source>
</evidence>
<dbReference type="Pfam" id="PF00892">
    <property type="entry name" value="EamA"/>
    <property type="match status" value="2"/>
</dbReference>
<evidence type="ECO:0000256" key="5">
    <source>
        <dbReference type="ARBA" id="ARBA00023136"/>
    </source>
</evidence>
<organism evidence="8 9">
    <name type="scientific">Brevibacterium luteolum</name>
    <dbReference type="NCBI Taxonomy" id="199591"/>
    <lineage>
        <taxon>Bacteria</taxon>
        <taxon>Bacillati</taxon>
        <taxon>Actinomycetota</taxon>
        <taxon>Actinomycetes</taxon>
        <taxon>Micrococcales</taxon>
        <taxon>Brevibacteriaceae</taxon>
        <taxon>Brevibacterium</taxon>
    </lineage>
</organism>
<evidence type="ECO:0000256" key="1">
    <source>
        <dbReference type="ARBA" id="ARBA00004141"/>
    </source>
</evidence>
<dbReference type="SUPFAM" id="SSF103481">
    <property type="entry name" value="Multidrug resistance efflux transporter EmrE"/>
    <property type="match status" value="2"/>
</dbReference>
<dbReference type="InterPro" id="IPR000620">
    <property type="entry name" value="EamA_dom"/>
</dbReference>
<evidence type="ECO:0000256" key="4">
    <source>
        <dbReference type="ARBA" id="ARBA00022989"/>
    </source>
</evidence>
<dbReference type="KEGG" id="blut:EW640_10175"/>
<comment type="similarity">
    <text evidence="2">Belongs to the EamA transporter family.</text>
</comment>
<keyword evidence="4 6" id="KW-1133">Transmembrane helix</keyword>
<sequence>MIYNSSATATMQQPISTREHHPAAWSGLAWGSLGVLAFSFTVPLTRIAVGEGVPALIAGAGRSVIAAAIAGIVLLIVRPRLPRGRQWLQLGVVAIGIVLGFPLLTSLALTTTPASHGAVVIAVLPAATAVASVLRTGERPPVLFWVLAGLGAVAALGFAAVHGGSLGSLAWPDLLLLGAVVTAALGYAEGGILSRDLGSWQVVSWALVISAPVTLAITALTLSEPAVRNQLTNVSLTGWAAFAYLCAVSMYLGFFAWYRGLAIGPMTTVSQVQLIQPVISLIWAALLLGEHISLLTVLGGLIVIACTAATVRMRLKPVQIKTRRRP</sequence>
<feature type="transmembrane region" description="Helical" evidence="6">
    <location>
        <begin position="269"/>
        <end position="288"/>
    </location>
</feature>
<dbReference type="PANTHER" id="PTHR32322:SF2">
    <property type="entry name" value="EAMA DOMAIN-CONTAINING PROTEIN"/>
    <property type="match status" value="1"/>
</dbReference>
<dbReference type="AlphaFoldDB" id="A0A6G8KYA2"/>
<dbReference type="EMBL" id="CP035810">
    <property type="protein sequence ID" value="QIN29603.1"/>
    <property type="molecule type" value="Genomic_DNA"/>
</dbReference>
<evidence type="ECO:0000259" key="7">
    <source>
        <dbReference type="Pfam" id="PF00892"/>
    </source>
</evidence>
<feature type="transmembrane region" description="Helical" evidence="6">
    <location>
        <begin position="294"/>
        <end position="315"/>
    </location>
</feature>
<evidence type="ECO:0000256" key="6">
    <source>
        <dbReference type="SAM" id="Phobius"/>
    </source>
</evidence>
<proteinExistence type="inferred from homology"/>
<keyword evidence="5 6" id="KW-0472">Membrane</keyword>
<feature type="domain" description="EamA" evidence="7">
    <location>
        <begin position="26"/>
        <end position="157"/>
    </location>
</feature>
<feature type="domain" description="EamA" evidence="7">
    <location>
        <begin position="171"/>
        <end position="308"/>
    </location>
</feature>
<evidence type="ECO:0000256" key="3">
    <source>
        <dbReference type="ARBA" id="ARBA00022692"/>
    </source>
</evidence>
<feature type="transmembrane region" description="Helical" evidence="6">
    <location>
        <begin position="142"/>
        <end position="163"/>
    </location>
</feature>
<feature type="transmembrane region" description="Helical" evidence="6">
    <location>
        <begin position="169"/>
        <end position="188"/>
    </location>
</feature>
<dbReference type="PANTHER" id="PTHR32322">
    <property type="entry name" value="INNER MEMBRANE TRANSPORTER"/>
    <property type="match status" value="1"/>
</dbReference>
<feature type="transmembrane region" description="Helical" evidence="6">
    <location>
        <begin position="88"/>
        <end position="109"/>
    </location>
</feature>
<feature type="transmembrane region" description="Helical" evidence="6">
    <location>
        <begin position="55"/>
        <end position="76"/>
    </location>
</feature>
<feature type="transmembrane region" description="Helical" evidence="6">
    <location>
        <begin position="28"/>
        <end position="49"/>
    </location>
</feature>
<dbReference type="InterPro" id="IPR037185">
    <property type="entry name" value="EmrE-like"/>
</dbReference>
<name>A0A6G8KYA2_9MICO</name>
<protein>
    <submittedName>
        <fullName evidence="8">DMT family transporter</fullName>
    </submittedName>
</protein>
<reference evidence="8 9" key="1">
    <citation type="submission" date="2019-02" db="EMBL/GenBank/DDBJ databases">
        <title>Complete Genome Sequence and Methylome Analysis of Brevibacterium luteolum NEB1784.</title>
        <authorList>
            <person name="Fomenkov A."/>
            <person name="Roberts R.J."/>
        </authorList>
    </citation>
    <scope>NUCLEOTIDE SEQUENCE [LARGE SCALE GENOMIC DNA]</scope>
    <source>
        <strain evidence="8 9">NEB1784</strain>
    </source>
</reference>
<dbReference type="InterPro" id="IPR050638">
    <property type="entry name" value="AA-Vitamin_Transporters"/>
</dbReference>
<dbReference type="Proteomes" id="UP000501518">
    <property type="component" value="Chromosome"/>
</dbReference>
<feature type="transmembrane region" description="Helical" evidence="6">
    <location>
        <begin position="234"/>
        <end position="257"/>
    </location>
</feature>
<feature type="transmembrane region" description="Helical" evidence="6">
    <location>
        <begin position="200"/>
        <end position="222"/>
    </location>
</feature>
<accession>A0A6G8KYA2</accession>
<keyword evidence="3 6" id="KW-0812">Transmembrane</keyword>
<feature type="transmembrane region" description="Helical" evidence="6">
    <location>
        <begin position="115"/>
        <end position="135"/>
    </location>
</feature>
<dbReference type="GO" id="GO:0016020">
    <property type="term" value="C:membrane"/>
    <property type="evidence" value="ECO:0007669"/>
    <property type="project" value="UniProtKB-SubCell"/>
</dbReference>
<evidence type="ECO:0000256" key="2">
    <source>
        <dbReference type="ARBA" id="ARBA00007362"/>
    </source>
</evidence>
<evidence type="ECO:0000313" key="9">
    <source>
        <dbReference type="Proteomes" id="UP000501518"/>
    </source>
</evidence>